<evidence type="ECO:0000313" key="14">
    <source>
        <dbReference type="RefSeq" id="XP_030051262.1"/>
    </source>
</evidence>
<evidence type="ECO:0000256" key="9">
    <source>
        <dbReference type="PIRSR" id="PIRSR605076-1"/>
    </source>
</evidence>
<dbReference type="GO" id="GO:0016758">
    <property type="term" value="F:hexosyltransferase activity"/>
    <property type="evidence" value="ECO:0007669"/>
    <property type="project" value="InterPro"/>
</dbReference>
<keyword evidence="7 12" id="KW-1133">Transmembrane helix</keyword>
<evidence type="ECO:0000256" key="11">
    <source>
        <dbReference type="PIRSR" id="PIRSR605076-3"/>
    </source>
</evidence>
<comment type="cofactor">
    <cofactor evidence="11">
        <name>Mn(2+)</name>
        <dbReference type="ChEBI" id="CHEBI:29035"/>
    </cofactor>
    <text evidence="11">Binds 1 Mn(2+) ion per subunit.</text>
</comment>
<dbReference type="GO" id="GO:0031982">
    <property type="term" value="C:vesicle"/>
    <property type="evidence" value="ECO:0007669"/>
    <property type="project" value="TreeGrafter"/>
</dbReference>
<dbReference type="GO" id="GO:0016020">
    <property type="term" value="C:membrane"/>
    <property type="evidence" value="ECO:0007669"/>
    <property type="project" value="UniProtKB-SubCell"/>
</dbReference>
<evidence type="ECO:0000256" key="5">
    <source>
        <dbReference type="ARBA" id="ARBA00022692"/>
    </source>
</evidence>
<dbReference type="GO" id="GO:0005975">
    <property type="term" value="P:carbohydrate metabolic process"/>
    <property type="evidence" value="ECO:0007669"/>
    <property type="project" value="InterPro"/>
</dbReference>
<gene>
    <name evidence="14" type="primary">LOC115465006</name>
</gene>
<dbReference type="Pfam" id="PF03414">
    <property type="entry name" value="Glyco_transf_6"/>
    <property type="match status" value="1"/>
</dbReference>
<dbReference type="GO" id="GO:0005794">
    <property type="term" value="C:Golgi apparatus"/>
    <property type="evidence" value="ECO:0007669"/>
    <property type="project" value="TreeGrafter"/>
</dbReference>
<dbReference type="GeneID" id="115465006"/>
<keyword evidence="11" id="KW-0464">Manganese</keyword>
<dbReference type="InParanoid" id="A0A6P7X6P0"/>
<dbReference type="Gene3D" id="3.90.550.10">
    <property type="entry name" value="Spore Coat Polysaccharide Biosynthesis Protein SpsA, Chain A"/>
    <property type="match status" value="1"/>
</dbReference>
<comment type="subcellular location">
    <subcellularLocation>
        <location evidence="1">Membrane</location>
        <topology evidence="1">Single-pass type II membrane protein</topology>
    </subcellularLocation>
</comment>
<dbReference type="GO" id="GO:0046872">
    <property type="term" value="F:metal ion binding"/>
    <property type="evidence" value="ECO:0007669"/>
    <property type="project" value="UniProtKB-KW"/>
</dbReference>
<dbReference type="AlphaFoldDB" id="A0A6P7X6P0"/>
<sequence length="391" mass="45082">MLHEVQSAGKSSPFTWCKMCKRLSKAYILFLAFALGAMTGCVISKWLMSGIKTWRWSNPGSLSWSESPSKSEKYAKNVTVQLSVEPLYSDKPATSCKCYRVLSETSPLALPRMVYQNPDLLRPPRNDVMILTPWLAPIIWEGTFNYDILLEKYKLHNYTVGLTVSVIGTYVKLLKKFLESAERYFIKDGKVNYYVFTDRPDDVKALDLKINRTMKVIPVPRYASWEETVLGRMEVFTNLTKLLLWNKVDYLVSMDADIVLLNHIGVEILGELVAAIHPGFYRSSRQYFSYERRPASQAFIPKNEGDFYYQSNFFVGTVPRIYHMAKACHKGIMVDKANGIQAWFHEESHFNKYLVYNKPTKLLSPEYIWSNSLGSPKEIKIKRVNHGNKNE</sequence>
<keyword evidence="5 12" id="KW-0812">Transmembrane</keyword>
<evidence type="ECO:0000256" key="2">
    <source>
        <dbReference type="ARBA" id="ARBA00010413"/>
    </source>
</evidence>
<feature type="binding site" evidence="11">
    <location>
        <position position="257"/>
    </location>
    <ligand>
        <name>Mn(2+)</name>
        <dbReference type="ChEBI" id="CHEBI:29035"/>
    </ligand>
</feature>
<evidence type="ECO:0000256" key="7">
    <source>
        <dbReference type="ARBA" id="ARBA00022989"/>
    </source>
</evidence>
<dbReference type="Proteomes" id="UP000515156">
    <property type="component" value="Chromosome 3"/>
</dbReference>
<keyword evidence="11" id="KW-0479">Metal-binding</keyword>
<feature type="binding site" evidence="10">
    <location>
        <begin position="255"/>
        <end position="257"/>
    </location>
    <ligand>
        <name>UDP-N-acetyl-alpha-D-galactosamine</name>
        <dbReference type="ChEBI" id="CHEBI:67138"/>
    </ligand>
</feature>
<dbReference type="PANTHER" id="PTHR10462:SF55">
    <property type="entry name" value="HISTO-BLOOD GROUP ABO SYSTEM TRANSFERASE 1"/>
    <property type="match status" value="1"/>
</dbReference>
<feature type="binding site" evidence="10">
    <location>
        <position position="277"/>
    </location>
    <ligand>
        <name>an alpha-L-fucosyl-(1-&gt;2)-beta-D-galactosyl derivative</name>
        <dbReference type="ChEBI" id="CHEBI:140327"/>
    </ligand>
</feature>
<evidence type="ECO:0000256" key="10">
    <source>
        <dbReference type="PIRSR" id="PIRSR605076-2"/>
    </source>
</evidence>
<keyword evidence="4" id="KW-0808">Transferase</keyword>
<evidence type="ECO:0000256" key="6">
    <source>
        <dbReference type="ARBA" id="ARBA00022968"/>
    </source>
</evidence>
<name>A0A6P7X6P0_9AMPH</name>
<proteinExistence type="inferred from homology"/>
<dbReference type="FunFam" id="3.90.550.10:FF:000022">
    <property type="entry name" value="Histo-blood group ABO system transferase"/>
    <property type="match status" value="1"/>
</dbReference>
<evidence type="ECO:0000256" key="3">
    <source>
        <dbReference type="ARBA" id="ARBA00022676"/>
    </source>
</evidence>
<dbReference type="KEGG" id="muo:115465006"/>
<evidence type="ECO:0000256" key="8">
    <source>
        <dbReference type="ARBA" id="ARBA00023136"/>
    </source>
</evidence>
<feature type="binding site" evidence="10">
    <location>
        <position position="347"/>
    </location>
    <ligand>
        <name>an alpha-L-fucosyl-(1-&gt;2)-beta-D-galactosyl derivative</name>
        <dbReference type="ChEBI" id="CHEBI:140327"/>
    </ligand>
</feature>
<dbReference type="InterPro" id="IPR029044">
    <property type="entry name" value="Nucleotide-diphossugar_trans"/>
</dbReference>
<keyword evidence="13" id="KW-1185">Reference proteome</keyword>
<dbReference type="PANTHER" id="PTHR10462">
    <property type="entry name" value="GLYCOSYLTRANSFERASE-RELATED"/>
    <property type="match status" value="1"/>
</dbReference>
<dbReference type="RefSeq" id="XP_030051262.1">
    <property type="nucleotide sequence ID" value="XM_030195402.1"/>
</dbReference>
<reference evidence="14" key="1">
    <citation type="submission" date="2025-08" db="UniProtKB">
        <authorList>
            <consortium name="RefSeq"/>
        </authorList>
    </citation>
    <scope>IDENTIFICATION</scope>
</reference>
<comment type="similarity">
    <text evidence="2">Belongs to the glycosyltransferase 6 family.</text>
</comment>
<feature type="binding site" evidence="11">
    <location>
        <position position="255"/>
    </location>
    <ligand>
        <name>Mn(2+)</name>
        <dbReference type="ChEBI" id="CHEBI:29035"/>
    </ligand>
</feature>
<evidence type="ECO:0000313" key="13">
    <source>
        <dbReference type="Proteomes" id="UP000515156"/>
    </source>
</evidence>
<accession>A0A6P7X6P0</accession>
<organism evidence="13 14">
    <name type="scientific">Microcaecilia unicolor</name>
    <dbReference type="NCBI Taxonomy" id="1415580"/>
    <lineage>
        <taxon>Eukaryota</taxon>
        <taxon>Metazoa</taxon>
        <taxon>Chordata</taxon>
        <taxon>Craniata</taxon>
        <taxon>Vertebrata</taxon>
        <taxon>Euteleostomi</taxon>
        <taxon>Amphibia</taxon>
        <taxon>Gymnophiona</taxon>
        <taxon>Siphonopidae</taxon>
        <taxon>Microcaecilia</taxon>
    </lineage>
</organism>
<evidence type="ECO:0000256" key="12">
    <source>
        <dbReference type="SAM" id="Phobius"/>
    </source>
</evidence>
<dbReference type="InterPro" id="IPR005076">
    <property type="entry name" value="Glyco_trans_6"/>
</dbReference>
<evidence type="ECO:0000256" key="1">
    <source>
        <dbReference type="ARBA" id="ARBA00004606"/>
    </source>
</evidence>
<protein>
    <submittedName>
        <fullName evidence="14">Histo-blood group ABO system transferase 1-like</fullName>
    </submittedName>
</protein>
<keyword evidence="8 12" id="KW-0472">Membrane</keyword>
<keyword evidence="3" id="KW-0328">Glycosyltransferase</keyword>
<feature type="transmembrane region" description="Helical" evidence="12">
    <location>
        <begin position="26"/>
        <end position="48"/>
    </location>
</feature>
<dbReference type="SUPFAM" id="SSF53448">
    <property type="entry name" value="Nucleotide-diphospho-sugar transferases"/>
    <property type="match status" value="1"/>
</dbReference>
<evidence type="ECO:0000256" key="4">
    <source>
        <dbReference type="ARBA" id="ARBA00022679"/>
    </source>
</evidence>
<dbReference type="OrthoDB" id="10013941at2759"/>
<feature type="binding site" evidence="10">
    <location>
        <position position="170"/>
    </location>
    <ligand>
        <name>UDP-N-acetyl-alpha-D-galactosamine</name>
        <dbReference type="ChEBI" id="CHEBI:67138"/>
    </ligand>
</feature>
<keyword evidence="6" id="KW-0735">Signal-anchor</keyword>
<feature type="active site" description="Nucleophile" evidence="9">
    <location>
        <position position="347"/>
    </location>
</feature>